<reference evidence="2 3" key="1">
    <citation type="submission" date="2017-04" db="EMBL/GenBank/DDBJ databases">
        <title>Whole genome sequence of Bdellovibrio bacteriovorus strain SSB218315.</title>
        <authorList>
            <person name="Oyedara O."/>
            <person name="Rodriguez-Perez M.A."/>
        </authorList>
    </citation>
    <scope>NUCLEOTIDE SEQUENCE [LARGE SCALE GENOMIC DNA]</scope>
    <source>
        <strain evidence="2 3">SSB218315</strain>
    </source>
</reference>
<evidence type="ECO:0000313" key="3">
    <source>
        <dbReference type="Proteomes" id="UP000197003"/>
    </source>
</evidence>
<evidence type="ECO:0000313" key="2">
    <source>
        <dbReference type="EMBL" id="ASD62715.1"/>
    </source>
</evidence>
<evidence type="ECO:0000256" key="1">
    <source>
        <dbReference type="SAM" id="SignalP"/>
    </source>
</evidence>
<feature type="signal peptide" evidence="1">
    <location>
        <begin position="1"/>
        <end position="18"/>
    </location>
</feature>
<dbReference type="AlphaFoldDB" id="A0A1Z3N5G9"/>
<accession>A0A1Z3N5G9</accession>
<proteinExistence type="predicted"/>
<gene>
    <name evidence="2" type="ORF">B9G79_03595</name>
</gene>
<feature type="chain" id="PRO_5012983871" evidence="1">
    <location>
        <begin position="19"/>
        <end position="62"/>
    </location>
</feature>
<organism evidence="2 3">
    <name type="scientific">Bdellovibrio bacteriovorus</name>
    <dbReference type="NCBI Taxonomy" id="959"/>
    <lineage>
        <taxon>Bacteria</taxon>
        <taxon>Pseudomonadati</taxon>
        <taxon>Bdellovibrionota</taxon>
        <taxon>Bdellovibrionia</taxon>
        <taxon>Bdellovibrionales</taxon>
        <taxon>Pseudobdellovibrionaceae</taxon>
        <taxon>Bdellovibrio</taxon>
    </lineage>
</organism>
<sequence length="62" mass="6419">MKDLFRCLITAGSAFVLASCSSAPKASKNPQEEAALQSRAQKVITAGQTDSAKAGGYDAIPF</sequence>
<dbReference type="RefSeq" id="WP_088564336.1">
    <property type="nucleotide sequence ID" value="NZ_CP020946.1"/>
</dbReference>
<name>A0A1Z3N5G9_BDEBC</name>
<dbReference type="EMBL" id="CP020946">
    <property type="protein sequence ID" value="ASD62715.1"/>
    <property type="molecule type" value="Genomic_DNA"/>
</dbReference>
<protein>
    <submittedName>
        <fullName evidence="2">Uncharacterized protein</fullName>
    </submittedName>
</protein>
<dbReference type="PROSITE" id="PS51257">
    <property type="entry name" value="PROKAR_LIPOPROTEIN"/>
    <property type="match status" value="1"/>
</dbReference>
<dbReference type="Proteomes" id="UP000197003">
    <property type="component" value="Chromosome"/>
</dbReference>
<keyword evidence="1" id="KW-0732">Signal</keyword>